<dbReference type="SUPFAM" id="SSF52058">
    <property type="entry name" value="L domain-like"/>
    <property type="match status" value="1"/>
</dbReference>
<feature type="domain" description="TIR" evidence="5">
    <location>
        <begin position="231"/>
        <end position="394"/>
    </location>
</feature>
<evidence type="ECO:0000259" key="5">
    <source>
        <dbReference type="PROSITE" id="PS50104"/>
    </source>
</evidence>
<gene>
    <name evidence="6" type="ORF">MERR_LOCUS46537</name>
</gene>
<dbReference type="GO" id="GO:0007165">
    <property type="term" value="P:signal transduction"/>
    <property type="evidence" value="ECO:0007669"/>
    <property type="project" value="InterPro"/>
</dbReference>
<feature type="compositionally biased region" description="Basic and acidic residues" evidence="4">
    <location>
        <begin position="201"/>
        <end position="216"/>
    </location>
</feature>
<dbReference type="InterPro" id="IPR045344">
    <property type="entry name" value="C-JID"/>
</dbReference>
<dbReference type="Pfam" id="PF20160">
    <property type="entry name" value="C-JID"/>
    <property type="match status" value="1"/>
</dbReference>
<dbReference type="Proteomes" id="UP000467841">
    <property type="component" value="Unassembled WGS sequence"/>
</dbReference>
<dbReference type="GO" id="GO:0006952">
    <property type="term" value="P:defense response"/>
    <property type="evidence" value="ECO:0007669"/>
    <property type="project" value="InterPro"/>
</dbReference>
<dbReference type="PROSITE" id="PS50104">
    <property type="entry name" value="TIR"/>
    <property type="match status" value="2"/>
</dbReference>
<dbReference type="GO" id="GO:0043531">
    <property type="term" value="F:ADP binding"/>
    <property type="evidence" value="ECO:0007669"/>
    <property type="project" value="InterPro"/>
</dbReference>
<protein>
    <recommendedName>
        <fullName evidence="5">TIR domain-containing protein</fullName>
    </recommendedName>
</protein>
<dbReference type="Pfam" id="PF07725">
    <property type="entry name" value="LRR_3"/>
    <property type="match status" value="1"/>
</dbReference>
<dbReference type="Gene3D" id="3.40.50.300">
    <property type="entry name" value="P-loop containing nucleotide triphosphate hydrolases"/>
    <property type="match status" value="1"/>
</dbReference>
<feature type="compositionally biased region" description="Acidic residues" evidence="4">
    <location>
        <begin position="184"/>
        <end position="200"/>
    </location>
</feature>
<evidence type="ECO:0000256" key="4">
    <source>
        <dbReference type="SAM" id="MobiDB-lite"/>
    </source>
</evidence>
<dbReference type="InterPro" id="IPR000157">
    <property type="entry name" value="TIR_dom"/>
</dbReference>
<dbReference type="PRINTS" id="PR00364">
    <property type="entry name" value="DISEASERSIST"/>
</dbReference>
<dbReference type="InterPro" id="IPR011713">
    <property type="entry name" value="Leu-rich_rpt_3"/>
</dbReference>
<name>A0A6D2L4M0_9BRAS</name>
<keyword evidence="7" id="KW-1185">Reference proteome</keyword>
<dbReference type="InterPro" id="IPR032675">
    <property type="entry name" value="LRR_dom_sf"/>
</dbReference>
<keyword evidence="3" id="KW-0520">NAD</keyword>
<dbReference type="EMBL" id="CACVBM020001762">
    <property type="protein sequence ID" value="CAA7059301.1"/>
    <property type="molecule type" value="Genomic_DNA"/>
</dbReference>
<evidence type="ECO:0000256" key="1">
    <source>
        <dbReference type="ARBA" id="ARBA00022614"/>
    </source>
</evidence>
<dbReference type="Gene3D" id="3.40.50.10140">
    <property type="entry name" value="Toll/interleukin-1 receptor homology (TIR) domain"/>
    <property type="match status" value="2"/>
</dbReference>
<dbReference type="SMART" id="SM00255">
    <property type="entry name" value="TIR"/>
    <property type="match status" value="2"/>
</dbReference>
<evidence type="ECO:0000256" key="2">
    <source>
        <dbReference type="ARBA" id="ARBA00022737"/>
    </source>
</evidence>
<dbReference type="InterPro" id="IPR042197">
    <property type="entry name" value="Apaf_helical"/>
</dbReference>
<organism evidence="6 7">
    <name type="scientific">Microthlaspi erraticum</name>
    <dbReference type="NCBI Taxonomy" id="1685480"/>
    <lineage>
        <taxon>Eukaryota</taxon>
        <taxon>Viridiplantae</taxon>
        <taxon>Streptophyta</taxon>
        <taxon>Embryophyta</taxon>
        <taxon>Tracheophyta</taxon>
        <taxon>Spermatophyta</taxon>
        <taxon>Magnoliopsida</taxon>
        <taxon>eudicotyledons</taxon>
        <taxon>Gunneridae</taxon>
        <taxon>Pentapetalae</taxon>
        <taxon>rosids</taxon>
        <taxon>malvids</taxon>
        <taxon>Brassicales</taxon>
        <taxon>Brassicaceae</taxon>
        <taxon>Coluteocarpeae</taxon>
        <taxon>Microthlaspi</taxon>
    </lineage>
</organism>
<accession>A0A6D2L4M0</accession>
<dbReference type="InterPro" id="IPR027417">
    <property type="entry name" value="P-loop_NTPase"/>
</dbReference>
<feature type="region of interest" description="Disordered" evidence="4">
    <location>
        <begin position="176"/>
        <end position="222"/>
    </location>
</feature>
<dbReference type="Gene3D" id="3.80.10.10">
    <property type="entry name" value="Ribonuclease Inhibitor"/>
    <property type="match status" value="2"/>
</dbReference>
<sequence length="1282" mass="147001">MADYEETGSQRPQVFLNYRGAELRQSFIAHLEKALKRSGVNVYVDCVELKEFLFKGIEESSIALVILTRRYTESRLCLDELVKIKERVEEGELMAIPIFYELNPSIVQGLDGDFGYNLWNHVKRTSEFDKLKQWKEALDFFSQKLGLVFHDKSSEPAFINDIIFHVHEELRRDGGVNFRKNDADGDDDDLLGEENSDDSAEDNRVASVNEEKKQENVSETSPVVTLDKPLAEHQVFISFRGAEVRHGFVSHLVEALERNGVNVYVYSVELKARNIDVLNKRIKESSIALVIFSKRYTESRWCLDELVEIKKLMDEGKLVAIPIFYMVEPRKAKKLDGEFGDNFRDLCKTHRDWPITKWKEALKSIASREGIYLKEQSSESEIINLTVKKLLENISQREGEMHETSLHKCPLFLTTLAMMLYEKWKHRFIRRVLLQDIRGNSEKYVSVRLRETLWERLLKRKFPVIGDETTYESTKGELLKTKIFVVLDDVSDKQQLEFLLGDRDWIKKGSMIVITTSDKSLLEGFVDDTYVVPKLNDSEAFQLFSYHAFRDHIHSRDSTFLKLSRMFVDYAEGHPLALKILGSELCGRDEAYWESKLEKSEDEYFVRSLLDSGDPDSTDAVSEVKDLVNKFLITIVDGRVEMNVPLCTFSKDLASPQCLRLWNYKDIISELKQKSDANNVRGIFLDMSKLTTSVWLEPLTFINMRNLRYMKIYDSCCPRQCEAECKFNFSEGFNFPLEEVRYFHWLKFPLAELPPDFRPENLVDLRLPYSNITHVWEGEKDIPRLKFVDLSYSSELLDLSALSKAENLQRLNLEGCTSLYKLPVGIKNMKSLVCLNLRGCIGLCFLPKMNLISLKTLILSDCSNLYEFQLVSKSLETLHLDGTAIKGLPRAMRKLQRLVVLNLKNCKMLKCLPNCLGNLKALEKLILSGCSRLDDLPDVRNSLKHLQVLLFDGTGAKEMPSTSCFTGSKGTASADMFLQPQGTRFSVREWPCGVDRISSLRRLCLSRSNFVSLQPDIWKLYNLKWLDVKHCTSLISVPMLPPRLQYFDAHGCVSLERVANPIAFSMLSDQSHATFNFSNCNNLDQDAKGNIIAYTRWRSQLVLDELTQYNVGLLSDVSIGTCFPGWEVPTWFSHRAIGSVLKPKLHVHWSDNKFTGIGLCAVIVFDGYHNQRNRVVVKCNCEFKNGDGSIIRFSCAVGGWSEPSNTPRKIESSHVFIGFASRMSINKIVEEKCVCTEASIEFEVTDGMEEIKGCEVVKCGFTLCKPKRYELGEIVMRSRIRS</sequence>
<reference evidence="6" key="1">
    <citation type="submission" date="2020-01" db="EMBL/GenBank/DDBJ databases">
        <authorList>
            <person name="Mishra B."/>
        </authorList>
    </citation>
    <scope>NUCLEOTIDE SEQUENCE [LARGE SCALE GENOMIC DNA]</scope>
</reference>
<dbReference type="InterPro" id="IPR044974">
    <property type="entry name" value="Disease_R_plants"/>
</dbReference>
<comment type="caution">
    <text evidence="6">The sequence shown here is derived from an EMBL/GenBank/DDBJ whole genome shotgun (WGS) entry which is preliminary data.</text>
</comment>
<evidence type="ECO:0000313" key="7">
    <source>
        <dbReference type="Proteomes" id="UP000467841"/>
    </source>
</evidence>
<evidence type="ECO:0000256" key="3">
    <source>
        <dbReference type="ARBA" id="ARBA00023027"/>
    </source>
</evidence>
<feature type="domain" description="TIR" evidence="5">
    <location>
        <begin position="10"/>
        <end position="170"/>
    </location>
</feature>
<dbReference type="Gene3D" id="1.10.8.430">
    <property type="entry name" value="Helical domain of apoptotic protease-activating factors"/>
    <property type="match status" value="1"/>
</dbReference>
<dbReference type="PANTHER" id="PTHR11017">
    <property type="entry name" value="LEUCINE-RICH REPEAT-CONTAINING PROTEIN"/>
    <property type="match status" value="1"/>
</dbReference>
<dbReference type="PANTHER" id="PTHR11017:SF589">
    <property type="entry name" value="ADP-RIBOSYL CYCLASE_CYCLIC ADP-RIBOSE HYDROLASE-RELATED"/>
    <property type="match status" value="1"/>
</dbReference>
<dbReference type="SUPFAM" id="SSF52200">
    <property type="entry name" value="Toll/Interleukin receptor TIR domain"/>
    <property type="match status" value="2"/>
</dbReference>
<dbReference type="InterPro" id="IPR035897">
    <property type="entry name" value="Toll_tir_struct_dom_sf"/>
</dbReference>
<dbReference type="OrthoDB" id="676979at2759"/>
<dbReference type="Pfam" id="PF01582">
    <property type="entry name" value="TIR"/>
    <property type="match status" value="2"/>
</dbReference>
<evidence type="ECO:0000313" key="6">
    <source>
        <dbReference type="EMBL" id="CAA7059301.1"/>
    </source>
</evidence>
<dbReference type="SUPFAM" id="SSF52540">
    <property type="entry name" value="P-loop containing nucleoside triphosphate hydrolases"/>
    <property type="match status" value="1"/>
</dbReference>
<keyword evidence="1" id="KW-0433">Leucine-rich repeat</keyword>
<proteinExistence type="predicted"/>
<dbReference type="FunFam" id="3.40.50.10140:FF:000007">
    <property type="entry name" value="Disease resistance protein (TIR-NBS-LRR class)"/>
    <property type="match status" value="2"/>
</dbReference>
<keyword evidence="2" id="KW-0677">Repeat</keyword>
<dbReference type="GO" id="GO:0061809">
    <property type="term" value="F:NAD+ nucleosidase activity, cyclic ADP-ribose generating"/>
    <property type="evidence" value="ECO:0007669"/>
    <property type="project" value="UniProtKB-EC"/>
</dbReference>
<dbReference type="FunFam" id="3.80.10.10:FF:000386">
    <property type="entry name" value="Disease resistance protein RPS4"/>
    <property type="match status" value="1"/>
</dbReference>